<keyword evidence="5 6" id="KW-0472">Membrane</keyword>
<reference evidence="7 8" key="1">
    <citation type="submission" date="2021-06" db="EMBL/GenBank/DDBJ databases">
        <title>Description of novel taxa of the family Lachnospiraceae.</title>
        <authorList>
            <person name="Chaplin A.V."/>
            <person name="Sokolova S.R."/>
            <person name="Pikina A.P."/>
            <person name="Korzhanova M."/>
            <person name="Belova V."/>
            <person name="Korostin D."/>
            <person name="Efimov B.A."/>
        </authorList>
    </citation>
    <scope>NUCLEOTIDE SEQUENCE [LARGE SCALE GENOMIC DNA]</scope>
    <source>
        <strain evidence="7 8">ASD4241</strain>
    </source>
</reference>
<keyword evidence="8" id="KW-1185">Reference proteome</keyword>
<dbReference type="CDD" id="cd06580">
    <property type="entry name" value="TM_PBP1_transp_TpRbsC_like"/>
    <property type="match status" value="1"/>
</dbReference>
<feature type="transmembrane region" description="Helical" evidence="6">
    <location>
        <begin position="147"/>
        <end position="164"/>
    </location>
</feature>
<feature type="transmembrane region" description="Helical" evidence="6">
    <location>
        <begin position="88"/>
        <end position="110"/>
    </location>
</feature>
<evidence type="ECO:0000256" key="5">
    <source>
        <dbReference type="ARBA" id="ARBA00023136"/>
    </source>
</evidence>
<sequence>MNITDLLTITLRLAAPTILVAQGGLFSMRIDIFNLGLEGFMLMGCFTSIVGAYLTANAYLGILAAALLGTLVMLVYAFFIFELHVDPVVCAIAIITIASGLTRFLLVSWFKSSGRLYLPEGAALSTIQIPFLNHLPFVGPILNNHSILVYFALLVPFLVYFILYKTNFGLSLRAVGMNQEAAVSASIPVKRIQYLSMAIGGMLCGLGGAQLAMASNLFNVGMTNGRGYTAIAALILTGSEPIRTFWACLVFGFAEALVLMLSGEGYPVQILSMLPYVLALMVAILPPVVGKMMLRIRTAKTTGKLLQSTVIETENK</sequence>
<gene>
    <name evidence="7" type="ORF">KTH90_14405</name>
</gene>
<evidence type="ECO:0000256" key="1">
    <source>
        <dbReference type="ARBA" id="ARBA00004651"/>
    </source>
</evidence>
<feature type="transmembrane region" description="Helical" evidence="6">
    <location>
        <begin position="32"/>
        <end position="54"/>
    </location>
</feature>
<evidence type="ECO:0000313" key="8">
    <source>
        <dbReference type="Proteomes" id="UP001314681"/>
    </source>
</evidence>
<name>A0ABS6K9N6_9FIRM</name>
<proteinExistence type="predicted"/>
<dbReference type="EMBL" id="JAHQCX010000009">
    <property type="protein sequence ID" value="MBU9727207.1"/>
    <property type="molecule type" value="Genomic_DNA"/>
</dbReference>
<dbReference type="RefSeq" id="WP_158353966.1">
    <property type="nucleotide sequence ID" value="NZ_JAHQCX010000009.1"/>
</dbReference>
<feature type="transmembrane region" description="Helical" evidence="6">
    <location>
        <begin position="273"/>
        <end position="294"/>
    </location>
</feature>
<organism evidence="7 8">
    <name type="scientific">Diplocloster modestus</name>
    <dbReference type="NCBI Taxonomy" id="2850322"/>
    <lineage>
        <taxon>Bacteria</taxon>
        <taxon>Bacillati</taxon>
        <taxon>Bacillota</taxon>
        <taxon>Clostridia</taxon>
        <taxon>Lachnospirales</taxon>
        <taxon>Lachnospiraceae</taxon>
        <taxon>Diplocloster</taxon>
    </lineage>
</organism>
<dbReference type="Pfam" id="PF02653">
    <property type="entry name" value="BPD_transp_2"/>
    <property type="match status" value="1"/>
</dbReference>
<dbReference type="PANTHER" id="PTHR43370:SF1">
    <property type="entry name" value="GUANOSINE ABC TRANSPORTER PERMEASE PROTEIN NUPQ"/>
    <property type="match status" value="1"/>
</dbReference>
<protein>
    <submittedName>
        <fullName evidence="7">ABC transporter permease</fullName>
    </submittedName>
</protein>
<comment type="caution">
    <text evidence="7">The sequence shown here is derived from an EMBL/GenBank/DDBJ whole genome shotgun (WGS) entry which is preliminary data.</text>
</comment>
<feature type="transmembrane region" description="Helical" evidence="6">
    <location>
        <begin position="60"/>
        <end position="81"/>
    </location>
</feature>
<evidence type="ECO:0000256" key="3">
    <source>
        <dbReference type="ARBA" id="ARBA00022692"/>
    </source>
</evidence>
<keyword evidence="3 6" id="KW-0812">Transmembrane</keyword>
<comment type="subcellular location">
    <subcellularLocation>
        <location evidence="1">Cell membrane</location>
        <topology evidence="1">Multi-pass membrane protein</topology>
    </subcellularLocation>
</comment>
<evidence type="ECO:0000256" key="6">
    <source>
        <dbReference type="SAM" id="Phobius"/>
    </source>
</evidence>
<feature type="transmembrane region" description="Helical" evidence="6">
    <location>
        <begin position="194"/>
        <end position="212"/>
    </location>
</feature>
<accession>A0ABS6K9N6</accession>
<dbReference type="Proteomes" id="UP001314681">
    <property type="component" value="Unassembled WGS sequence"/>
</dbReference>
<dbReference type="InterPro" id="IPR001851">
    <property type="entry name" value="ABC_transp_permease"/>
</dbReference>
<evidence type="ECO:0000313" key="7">
    <source>
        <dbReference type="EMBL" id="MBU9727207.1"/>
    </source>
</evidence>
<evidence type="ECO:0000256" key="4">
    <source>
        <dbReference type="ARBA" id="ARBA00022989"/>
    </source>
</evidence>
<keyword evidence="4 6" id="KW-1133">Transmembrane helix</keyword>
<keyword evidence="2" id="KW-1003">Cell membrane</keyword>
<evidence type="ECO:0000256" key="2">
    <source>
        <dbReference type="ARBA" id="ARBA00022475"/>
    </source>
</evidence>
<dbReference type="PANTHER" id="PTHR43370">
    <property type="entry name" value="SUGAR ABC TRANSPORTER INTEGRAL MEMBRANE PROTEIN-RELATED"/>
    <property type="match status" value="1"/>
</dbReference>